<feature type="repeat" description="ANK" evidence="12">
    <location>
        <begin position="445"/>
        <end position="477"/>
    </location>
</feature>
<evidence type="ECO:0000256" key="8">
    <source>
        <dbReference type="ARBA" id="ARBA00023065"/>
    </source>
</evidence>
<sequence length="1216" mass="135826">MRNTRKFTERWIKVANISKDQERISLEDRGSSAGSVRSTKTMKTVVSEGGRNGRDMGSSMGWNSPGGSSGIAEMAKFSLDDFIDAVRENSACLHETDSKGGTVLHYAAYTGRKDLIEHAINCGGDVNARDIMGDTPLHYAVRGNSQDTANSLIYAGADLTVLNDAKMAPLHLVCDLDMPDMIEALCQHDGVDVNIPGEYGQTPLHYCAIKNTFETAKKLMFYKPRYCHRDDNGVYVIHCAATHASRDVLNMLLEKAEEAGYPRDYVLRQKDKENNTALHSAVNSGSEEAVRVCIEFGSPLDVLQEDDSTPLHLAASQGSLPIVKLLLSPPGSEKTLTMCDVEMMTPLHRAAMFDHVDVVDFLIAQGADMDVVDKHGCSPLLRAVSRGSFRSVSLLNEHGADCSLRDCQNRNVLHLAVLSGKNITTYGLTCTKSNMQVLLNDMDNRGCTPIHYATRDGNIKSLQRLIELGATVNLKDCQKQSPLHFAAKYGRFNSCKRLLDSSIGPNIINDIDGKGMTALHIAALNGHAKVIQLLLLRGALLHRDYEGRTPLHLAAMAGYLDCMKTLLTTHSYLLDQADDNRDTALLLAAKEGKPASVDFLLTAHASLLSNGDKHGLMAATLAANKVEVAQKIVAHDRWQDVFDSFFTEAGDEGARNLISKMPEVYQSVLDRCVTRSVQPSVSSDFWVKYDFNYLQPSLEERIEKRNQGSPFPPLHTLNLMVENNHMDLLSHPICVEYLNMKWRSYGCGIHVVAMILHIFFVVCMTTVIVNSSDYYNKHTNKNASATNLSEANSTTAPNGTDSVPQKEWQLSTWLLTVIWTIAIYSVANILKEIGQIYQQPGKYFRDYINLLEWTLYVCTLVFILPFMLGFHQCEENAICDAQWQCGAVAAFLSWFLFLMYQQRINAVGIYVVMFQVILKTLVRVLIIFITLIVAFSMSLFMLMKDEQNNAFQSIPIAIFRVYTMMMAEIDFINSFVAPSTDDEIGTMPFMHLSFSFLALLILFLPIILMNLLIGLAVGDIAKVQQDAKLQRLAMQVEMYTEMEQKIPAKILEWVDMDYVIIFPNKKSCQRERYSHKKGASGNKLWRKIKKSMYGESNLEKVEANMKSCQLFTGSREGRECSSEMNIFKKKLKSLSSQMDKQHDLLRLIVQKMEISTEADDQDEGISPPADCGRLRVDFGQVVTAAAMMRGGAKERLKLYQPQADRSPGNKPPEPSV</sequence>
<evidence type="ECO:0000259" key="15">
    <source>
        <dbReference type="Pfam" id="PF00520"/>
    </source>
</evidence>
<evidence type="ECO:0000256" key="7">
    <source>
        <dbReference type="ARBA" id="ARBA00023043"/>
    </source>
</evidence>
<evidence type="ECO:0000256" key="13">
    <source>
        <dbReference type="SAM" id="MobiDB-lite"/>
    </source>
</evidence>
<proteinExistence type="predicted"/>
<dbReference type="OMA" id="HWAVRGN"/>
<evidence type="ECO:0000313" key="16">
    <source>
        <dbReference type="EnsemblMetazoa" id="XP_038056877.1"/>
    </source>
</evidence>
<dbReference type="AlphaFoldDB" id="A0A913ZZ84"/>
<evidence type="ECO:0000256" key="10">
    <source>
        <dbReference type="ARBA" id="ARBA00023180"/>
    </source>
</evidence>
<dbReference type="Proteomes" id="UP000887568">
    <property type="component" value="Unplaced"/>
</dbReference>
<reference evidence="16" key="1">
    <citation type="submission" date="2022-11" db="UniProtKB">
        <authorList>
            <consortium name="EnsemblMetazoa"/>
        </authorList>
    </citation>
    <scope>IDENTIFICATION</scope>
</reference>
<dbReference type="GO" id="GO:0005216">
    <property type="term" value="F:monoatomic ion channel activity"/>
    <property type="evidence" value="ECO:0007669"/>
    <property type="project" value="InterPro"/>
</dbReference>
<evidence type="ECO:0000256" key="14">
    <source>
        <dbReference type="SAM" id="Phobius"/>
    </source>
</evidence>
<keyword evidence="2" id="KW-0813">Transport</keyword>
<comment type="subcellular location">
    <subcellularLocation>
        <location evidence="1">Membrane</location>
        <topology evidence="1">Multi-pass membrane protein</topology>
    </subcellularLocation>
</comment>
<keyword evidence="9 14" id="KW-0472">Membrane</keyword>
<dbReference type="PROSITE" id="PS50088">
    <property type="entry name" value="ANK_REPEAT"/>
    <property type="match status" value="10"/>
</dbReference>
<keyword evidence="8" id="KW-0406">Ion transport</keyword>
<evidence type="ECO:0000256" key="4">
    <source>
        <dbReference type="ARBA" id="ARBA00022692"/>
    </source>
</evidence>
<feature type="transmembrane region" description="Helical" evidence="14">
    <location>
        <begin position="850"/>
        <end position="869"/>
    </location>
</feature>
<dbReference type="InterPro" id="IPR005821">
    <property type="entry name" value="Ion_trans_dom"/>
</dbReference>
<dbReference type="PANTHER" id="PTHR47143">
    <property type="entry name" value="TRANSIENT RECEPTOR POTENTIAL CATION CHANNEL PROTEIN PAINLESS"/>
    <property type="match status" value="1"/>
</dbReference>
<feature type="repeat" description="ANK" evidence="12">
    <location>
        <begin position="514"/>
        <end position="539"/>
    </location>
</feature>
<dbReference type="InterPro" id="IPR002110">
    <property type="entry name" value="Ankyrin_rpt"/>
</dbReference>
<feature type="domain" description="Ion transport" evidence="15">
    <location>
        <begin position="765"/>
        <end position="1027"/>
    </location>
</feature>
<dbReference type="Pfam" id="PF00023">
    <property type="entry name" value="Ank"/>
    <property type="match status" value="1"/>
</dbReference>
<keyword evidence="11" id="KW-0407">Ion channel</keyword>
<feature type="region of interest" description="Disordered" evidence="13">
    <location>
        <begin position="1197"/>
        <end position="1216"/>
    </location>
</feature>
<feature type="repeat" description="ANK" evidence="12">
    <location>
        <begin position="306"/>
        <end position="328"/>
    </location>
</feature>
<feature type="repeat" description="ANK" evidence="12">
    <location>
        <begin position="375"/>
        <end position="407"/>
    </location>
</feature>
<feature type="transmembrane region" description="Helical" evidence="14">
    <location>
        <begin position="881"/>
        <end position="900"/>
    </location>
</feature>
<evidence type="ECO:0000256" key="1">
    <source>
        <dbReference type="ARBA" id="ARBA00004141"/>
    </source>
</evidence>
<evidence type="ECO:0000256" key="5">
    <source>
        <dbReference type="ARBA" id="ARBA00022737"/>
    </source>
</evidence>
<keyword evidence="7 12" id="KW-0040">ANK repeat</keyword>
<evidence type="ECO:0000256" key="2">
    <source>
        <dbReference type="ARBA" id="ARBA00022448"/>
    </source>
</evidence>
<evidence type="ECO:0000313" key="17">
    <source>
        <dbReference type="Proteomes" id="UP000887568"/>
    </source>
</evidence>
<protein>
    <recommendedName>
        <fullName evidence="15">Ion transport domain-containing protein</fullName>
    </recommendedName>
</protein>
<feature type="transmembrane region" description="Helical" evidence="14">
    <location>
        <begin position="921"/>
        <end position="943"/>
    </location>
</feature>
<dbReference type="SUPFAM" id="SSF48403">
    <property type="entry name" value="Ankyrin repeat"/>
    <property type="match status" value="2"/>
</dbReference>
<organism evidence="16 17">
    <name type="scientific">Patiria miniata</name>
    <name type="common">Bat star</name>
    <name type="synonym">Asterina miniata</name>
    <dbReference type="NCBI Taxonomy" id="46514"/>
    <lineage>
        <taxon>Eukaryota</taxon>
        <taxon>Metazoa</taxon>
        <taxon>Echinodermata</taxon>
        <taxon>Eleutherozoa</taxon>
        <taxon>Asterozoa</taxon>
        <taxon>Asteroidea</taxon>
        <taxon>Valvatacea</taxon>
        <taxon>Valvatida</taxon>
        <taxon>Asterinidae</taxon>
        <taxon>Patiria</taxon>
    </lineage>
</organism>
<name>A0A913ZZ84_PATMI</name>
<keyword evidence="5" id="KW-0677">Repeat</keyword>
<dbReference type="GO" id="GO:1902495">
    <property type="term" value="C:transmembrane transporter complex"/>
    <property type="evidence" value="ECO:0007669"/>
    <property type="project" value="TreeGrafter"/>
</dbReference>
<evidence type="ECO:0000256" key="11">
    <source>
        <dbReference type="ARBA" id="ARBA00023303"/>
    </source>
</evidence>
<dbReference type="InterPro" id="IPR052076">
    <property type="entry name" value="TRP_cation_channel"/>
</dbReference>
<feature type="repeat" description="ANK" evidence="12">
    <location>
        <begin position="342"/>
        <end position="374"/>
    </location>
</feature>
<evidence type="ECO:0000256" key="6">
    <source>
        <dbReference type="ARBA" id="ARBA00022989"/>
    </source>
</evidence>
<feature type="compositionally biased region" description="Polar residues" evidence="13">
    <location>
        <begin position="32"/>
        <end position="44"/>
    </location>
</feature>
<dbReference type="Pfam" id="PF00520">
    <property type="entry name" value="Ion_trans"/>
    <property type="match status" value="1"/>
</dbReference>
<evidence type="ECO:0000256" key="12">
    <source>
        <dbReference type="PROSITE-ProRule" id="PRU00023"/>
    </source>
</evidence>
<dbReference type="Pfam" id="PF12796">
    <property type="entry name" value="Ank_2"/>
    <property type="match status" value="4"/>
</dbReference>
<dbReference type="RefSeq" id="XP_038056877.1">
    <property type="nucleotide sequence ID" value="XM_038200949.1"/>
</dbReference>
<feature type="transmembrane region" description="Helical" evidence="14">
    <location>
        <begin position="996"/>
        <end position="1021"/>
    </location>
</feature>
<keyword evidence="17" id="KW-1185">Reference proteome</keyword>
<dbReference type="SMART" id="SM00248">
    <property type="entry name" value="ANK"/>
    <property type="match status" value="16"/>
</dbReference>
<keyword evidence="6 14" id="KW-1133">Transmembrane helix</keyword>
<feature type="transmembrane region" description="Helical" evidence="14">
    <location>
        <begin position="747"/>
        <end position="769"/>
    </location>
</feature>
<evidence type="ECO:0000256" key="9">
    <source>
        <dbReference type="ARBA" id="ARBA00023136"/>
    </source>
</evidence>
<feature type="repeat" description="ANK" evidence="12">
    <location>
        <begin position="478"/>
        <end position="510"/>
    </location>
</feature>
<keyword evidence="4 14" id="KW-0812">Transmembrane</keyword>
<feature type="transmembrane region" description="Helical" evidence="14">
    <location>
        <begin position="810"/>
        <end position="830"/>
    </location>
</feature>
<dbReference type="Gene3D" id="1.25.40.20">
    <property type="entry name" value="Ankyrin repeat-containing domain"/>
    <property type="match status" value="3"/>
</dbReference>
<dbReference type="InterPro" id="IPR036770">
    <property type="entry name" value="Ankyrin_rpt-contain_sf"/>
</dbReference>
<feature type="repeat" description="ANK" evidence="12">
    <location>
        <begin position="99"/>
        <end position="131"/>
    </location>
</feature>
<dbReference type="OrthoDB" id="1661883at2759"/>
<dbReference type="EnsemblMetazoa" id="XM_038200949.1">
    <property type="protein sequence ID" value="XP_038056877.1"/>
    <property type="gene ID" value="LOC119728633"/>
</dbReference>
<dbReference type="PROSITE" id="PS50297">
    <property type="entry name" value="ANK_REP_REGION"/>
    <property type="match status" value="8"/>
</dbReference>
<keyword evidence="10" id="KW-0325">Glycoprotein</keyword>
<dbReference type="PANTHER" id="PTHR47143:SF1">
    <property type="entry name" value="ION_TRANS DOMAIN-CONTAINING PROTEIN"/>
    <property type="match status" value="1"/>
</dbReference>
<feature type="repeat" description="ANK" evidence="12">
    <location>
        <begin position="132"/>
        <end position="164"/>
    </location>
</feature>
<dbReference type="GeneID" id="119728633"/>
<keyword evidence="3" id="KW-0716">Sensory transduction</keyword>
<evidence type="ECO:0000256" key="3">
    <source>
        <dbReference type="ARBA" id="ARBA00022606"/>
    </source>
</evidence>
<accession>A0A913ZZ84</accession>
<feature type="repeat" description="ANK" evidence="12">
    <location>
        <begin position="546"/>
        <end position="567"/>
    </location>
</feature>
<feature type="repeat" description="ANK" evidence="12">
    <location>
        <begin position="273"/>
        <end position="305"/>
    </location>
</feature>
<feature type="region of interest" description="Disordered" evidence="13">
    <location>
        <begin position="26"/>
        <end position="65"/>
    </location>
</feature>